<feature type="domain" description="MINDY deubiquitinase" evidence="2">
    <location>
        <begin position="53"/>
        <end position="382"/>
    </location>
</feature>
<gene>
    <name evidence="3" type="ORF">BD410DRAFT_764932</name>
</gene>
<dbReference type="InterPro" id="IPR033979">
    <property type="entry name" value="MINDY_domain"/>
</dbReference>
<accession>A0A4Y7QF62</accession>
<feature type="compositionally biased region" description="Basic residues" evidence="1">
    <location>
        <begin position="472"/>
        <end position="481"/>
    </location>
</feature>
<reference evidence="3 4" key="1">
    <citation type="submission" date="2018-06" db="EMBL/GenBank/DDBJ databases">
        <title>A transcriptomic atlas of mushroom development highlights an independent origin of complex multicellularity.</title>
        <authorList>
            <consortium name="DOE Joint Genome Institute"/>
            <person name="Krizsan K."/>
            <person name="Almasi E."/>
            <person name="Merenyi Z."/>
            <person name="Sahu N."/>
            <person name="Viragh M."/>
            <person name="Koszo T."/>
            <person name="Mondo S."/>
            <person name="Kiss B."/>
            <person name="Balint B."/>
            <person name="Kues U."/>
            <person name="Barry K."/>
            <person name="Hegedus J.C."/>
            <person name="Henrissat B."/>
            <person name="Johnson J."/>
            <person name="Lipzen A."/>
            <person name="Ohm R."/>
            <person name="Nagy I."/>
            <person name="Pangilinan J."/>
            <person name="Yan J."/>
            <person name="Xiong Y."/>
            <person name="Grigoriev I.V."/>
            <person name="Hibbett D.S."/>
            <person name="Nagy L.G."/>
        </authorList>
    </citation>
    <scope>NUCLEOTIDE SEQUENCE [LARGE SCALE GENOMIC DNA]</scope>
    <source>
        <strain evidence="3 4">SZMC22713</strain>
    </source>
</reference>
<dbReference type="GO" id="GO:0016807">
    <property type="term" value="F:cysteine-type carboxypeptidase activity"/>
    <property type="evidence" value="ECO:0007669"/>
    <property type="project" value="TreeGrafter"/>
</dbReference>
<evidence type="ECO:0000313" key="3">
    <source>
        <dbReference type="EMBL" id="TDL25489.1"/>
    </source>
</evidence>
<dbReference type="PANTHER" id="PTHR18063">
    <property type="entry name" value="NF-E2 INDUCIBLE PROTEIN"/>
    <property type="match status" value="1"/>
</dbReference>
<feature type="compositionally biased region" description="Polar residues" evidence="1">
    <location>
        <begin position="7"/>
        <end position="27"/>
    </location>
</feature>
<dbReference type="Proteomes" id="UP000294933">
    <property type="component" value="Unassembled WGS sequence"/>
</dbReference>
<dbReference type="Pfam" id="PF04424">
    <property type="entry name" value="MINDY_DUB"/>
    <property type="match status" value="1"/>
</dbReference>
<dbReference type="AlphaFoldDB" id="A0A4Y7QF62"/>
<feature type="region of interest" description="Disordered" evidence="1">
    <location>
        <begin position="1"/>
        <end position="27"/>
    </location>
</feature>
<dbReference type="GO" id="GO:0071944">
    <property type="term" value="C:cell periphery"/>
    <property type="evidence" value="ECO:0007669"/>
    <property type="project" value="TreeGrafter"/>
</dbReference>
<feature type="compositionally biased region" description="Low complexity" evidence="1">
    <location>
        <begin position="300"/>
        <end position="326"/>
    </location>
</feature>
<sequence>MAANTIDAETTAHSQAGNGNDVTNGTANYTNGYRNNGGHDDHDLAIQNSRQDAWFLKEILFEGTVKKIVTQNHNGPCSFIAICNILILRGDIEILPPERTHVSYDFLAQLVGEYLLRASPDVDLSAALSMMPLTQKGMDLNPRFTGLESFHPAGDAGALKLFEQARIRLVHGWLVDPDSPEHRAVAQAGDYDDAVNRIVEADALTKGMLVTPDDSVIGGSARGSGSGASGSGSGSAPSGHWTPEERRKIEDALVIRTFLDTTSSQLTYYGLFTLASSLPPGSLVALFRGSHLAVLHKPSSKSTPTRTTNGVDSNSTEPGPSSSSSPRPDPQANGEPTPSASPPDGGLYTLVTDHVFRNEPSVVWERVEDVDGGSSSFVDGNFMKASPAGGDFAGYSAESTLAALEAEMGQLAVVDPADQELARQLQAEEDAHAAQMFVRRDRERMEHHARQHQRRQERISDQQQSETGASGMKKKKSCIIQ</sequence>
<organism evidence="3 4">
    <name type="scientific">Rickenella mellea</name>
    <dbReference type="NCBI Taxonomy" id="50990"/>
    <lineage>
        <taxon>Eukaryota</taxon>
        <taxon>Fungi</taxon>
        <taxon>Dikarya</taxon>
        <taxon>Basidiomycota</taxon>
        <taxon>Agaricomycotina</taxon>
        <taxon>Agaricomycetes</taxon>
        <taxon>Hymenochaetales</taxon>
        <taxon>Rickenellaceae</taxon>
        <taxon>Rickenella</taxon>
    </lineage>
</organism>
<name>A0A4Y7QF62_9AGAM</name>
<dbReference type="OrthoDB" id="10261212at2759"/>
<dbReference type="PANTHER" id="PTHR18063:SF6">
    <property type="entry name" value="UBIQUITIN CARBOXYL-TERMINAL HYDROLASE"/>
    <property type="match status" value="1"/>
</dbReference>
<dbReference type="GO" id="GO:0071108">
    <property type="term" value="P:protein K48-linked deubiquitination"/>
    <property type="evidence" value="ECO:0007669"/>
    <property type="project" value="TreeGrafter"/>
</dbReference>
<feature type="region of interest" description="Disordered" evidence="1">
    <location>
        <begin position="444"/>
        <end position="481"/>
    </location>
</feature>
<dbReference type="GO" id="GO:0004843">
    <property type="term" value="F:cysteine-type deubiquitinase activity"/>
    <property type="evidence" value="ECO:0007669"/>
    <property type="project" value="InterPro"/>
</dbReference>
<evidence type="ECO:0000313" key="4">
    <source>
        <dbReference type="Proteomes" id="UP000294933"/>
    </source>
</evidence>
<dbReference type="GO" id="GO:1990380">
    <property type="term" value="F:K48-linked deubiquitinase activity"/>
    <property type="evidence" value="ECO:0007669"/>
    <property type="project" value="InterPro"/>
</dbReference>
<dbReference type="STRING" id="50990.A0A4Y7QF62"/>
<proteinExistence type="predicted"/>
<evidence type="ECO:0000259" key="2">
    <source>
        <dbReference type="Pfam" id="PF04424"/>
    </source>
</evidence>
<dbReference type="EMBL" id="ML170163">
    <property type="protein sequence ID" value="TDL25489.1"/>
    <property type="molecule type" value="Genomic_DNA"/>
</dbReference>
<feature type="region of interest" description="Disordered" evidence="1">
    <location>
        <begin position="215"/>
        <end position="244"/>
    </location>
</feature>
<dbReference type="VEuPathDB" id="FungiDB:BD410DRAFT_764932"/>
<feature type="region of interest" description="Disordered" evidence="1">
    <location>
        <begin position="296"/>
        <end position="349"/>
    </location>
</feature>
<protein>
    <submittedName>
        <fullName evidence="3">DUF544-domain-containing protein</fullName>
    </submittedName>
</protein>
<dbReference type="InterPro" id="IPR007518">
    <property type="entry name" value="MINDY"/>
</dbReference>
<keyword evidence="4" id="KW-1185">Reference proteome</keyword>
<evidence type="ECO:0000256" key="1">
    <source>
        <dbReference type="SAM" id="MobiDB-lite"/>
    </source>
</evidence>
<dbReference type="GO" id="GO:0005829">
    <property type="term" value="C:cytosol"/>
    <property type="evidence" value="ECO:0007669"/>
    <property type="project" value="TreeGrafter"/>
</dbReference>
<feature type="compositionally biased region" description="Basic and acidic residues" evidence="1">
    <location>
        <begin position="444"/>
        <end position="460"/>
    </location>
</feature>
<feature type="compositionally biased region" description="Gly residues" evidence="1">
    <location>
        <begin position="220"/>
        <end position="233"/>
    </location>
</feature>